<sequence length="229" mass="25233">MKICGAPSHCKKARETDGPPTVALVYTSSQYDGPLCACLAPSSAASGARSIYSCSSMGARFVRDLGERPTIDFSYCANSANFSAVLGQSMCRSAVRPDDSAVSKSENNNLKLFRDAKNHPVPVLLPAPPTDRHVLPREFNFNQISIGDFDCVSTHRAWPSHLDEPMGLVLLLVSWCRTRRYERVHDTFSQSNFESKGSDHKSSTLARREVWVLLTFIVRNAIEVPEPAA</sequence>
<evidence type="ECO:0000313" key="1">
    <source>
        <dbReference type="EMBL" id="GBP74215.1"/>
    </source>
</evidence>
<gene>
    <name evidence="1" type="ORF">EVAR_54568_1</name>
</gene>
<accession>A0A4C1YIQ8</accession>
<reference evidence="1 2" key="1">
    <citation type="journal article" date="2019" name="Commun. Biol.">
        <title>The bagworm genome reveals a unique fibroin gene that provides high tensile strength.</title>
        <authorList>
            <person name="Kono N."/>
            <person name="Nakamura H."/>
            <person name="Ohtoshi R."/>
            <person name="Tomita M."/>
            <person name="Numata K."/>
            <person name="Arakawa K."/>
        </authorList>
    </citation>
    <scope>NUCLEOTIDE SEQUENCE [LARGE SCALE GENOMIC DNA]</scope>
</reference>
<proteinExistence type="predicted"/>
<name>A0A4C1YIQ8_EUMVA</name>
<comment type="caution">
    <text evidence="1">The sequence shown here is derived from an EMBL/GenBank/DDBJ whole genome shotgun (WGS) entry which is preliminary data.</text>
</comment>
<protein>
    <submittedName>
        <fullName evidence="1">Uncharacterized protein</fullName>
    </submittedName>
</protein>
<dbReference type="AlphaFoldDB" id="A0A4C1YIQ8"/>
<dbReference type="Proteomes" id="UP000299102">
    <property type="component" value="Unassembled WGS sequence"/>
</dbReference>
<keyword evidence="2" id="KW-1185">Reference proteome</keyword>
<evidence type="ECO:0000313" key="2">
    <source>
        <dbReference type="Proteomes" id="UP000299102"/>
    </source>
</evidence>
<organism evidence="1 2">
    <name type="scientific">Eumeta variegata</name>
    <name type="common">Bagworm moth</name>
    <name type="synonym">Eumeta japonica</name>
    <dbReference type="NCBI Taxonomy" id="151549"/>
    <lineage>
        <taxon>Eukaryota</taxon>
        <taxon>Metazoa</taxon>
        <taxon>Ecdysozoa</taxon>
        <taxon>Arthropoda</taxon>
        <taxon>Hexapoda</taxon>
        <taxon>Insecta</taxon>
        <taxon>Pterygota</taxon>
        <taxon>Neoptera</taxon>
        <taxon>Endopterygota</taxon>
        <taxon>Lepidoptera</taxon>
        <taxon>Glossata</taxon>
        <taxon>Ditrysia</taxon>
        <taxon>Tineoidea</taxon>
        <taxon>Psychidae</taxon>
        <taxon>Oiketicinae</taxon>
        <taxon>Eumeta</taxon>
    </lineage>
</organism>
<dbReference type="EMBL" id="BGZK01001199">
    <property type="protein sequence ID" value="GBP74215.1"/>
    <property type="molecule type" value="Genomic_DNA"/>
</dbReference>